<organism evidence="1">
    <name type="scientific">marine sediment metagenome</name>
    <dbReference type="NCBI Taxonomy" id="412755"/>
    <lineage>
        <taxon>unclassified sequences</taxon>
        <taxon>metagenomes</taxon>
        <taxon>ecological metagenomes</taxon>
    </lineage>
</organism>
<dbReference type="AlphaFoldDB" id="A0A0F9I7K6"/>
<gene>
    <name evidence="1" type="ORF">LCGC14_1975340</name>
</gene>
<accession>A0A0F9I7K6</accession>
<feature type="non-terminal residue" evidence="1">
    <location>
        <position position="759"/>
    </location>
</feature>
<protein>
    <submittedName>
        <fullName evidence="1">Uncharacterized protein</fullName>
    </submittedName>
</protein>
<comment type="caution">
    <text evidence="1">The sequence shown here is derived from an EMBL/GenBank/DDBJ whole genome shotgun (WGS) entry which is preliminary data.</text>
</comment>
<proteinExistence type="predicted"/>
<feature type="non-terminal residue" evidence="1">
    <location>
        <position position="1"/>
    </location>
</feature>
<evidence type="ECO:0000313" key="1">
    <source>
        <dbReference type="EMBL" id="KKL83377.1"/>
    </source>
</evidence>
<reference evidence="1" key="1">
    <citation type="journal article" date="2015" name="Nature">
        <title>Complex archaea that bridge the gap between prokaryotes and eukaryotes.</title>
        <authorList>
            <person name="Spang A."/>
            <person name="Saw J.H."/>
            <person name="Jorgensen S.L."/>
            <person name="Zaremba-Niedzwiedzka K."/>
            <person name="Martijn J."/>
            <person name="Lind A.E."/>
            <person name="van Eijk R."/>
            <person name="Schleper C."/>
            <person name="Guy L."/>
            <person name="Ettema T.J."/>
        </authorList>
    </citation>
    <scope>NUCLEOTIDE SEQUENCE</scope>
</reference>
<dbReference type="EMBL" id="LAZR01021993">
    <property type="protein sequence ID" value="KKL83377.1"/>
    <property type="molecule type" value="Genomic_DNA"/>
</dbReference>
<name>A0A0F9I7K6_9ZZZZ</name>
<sequence length="759" mass="87371">VIDYDDAKYWIEKVTPFSINDVWEAFEGEGWKGAALAVVPAVYGEGVQTYTGDWEDNFTKLGLPKYVENTGYGLDQPYYDTADFWKDTAKQFDTEDLSELTAAKGFPDYIRAIVEAKISNEHLATLPSDTLVSLNADPNLDEPTFTEYRQMWEDREKLVAAGDDAELTRQELQPDGKYKSVTYKGEDALTAFDKDVKDNPTRNAHQGNFSQRQYSLLVQYHSITDEKKQAEFLEEHKSEIGVKPRDEWLRKHPKENAELAIWGQAKVLTKEAYTHFKTLAKQLDIPDNAIPELLLPPETSIDTHFEYEEKVSEGTHSSDEAKLLLLKDQIAADEAGVQSYVGWRNESNQPLKLPEETLEYYQLKVDNSQNYADLEEAQEADNEEEVEAIRARKVDGETFHDVERRVEAIGKGTRASPIPDEIVNVYVSHMQIVDETGSGLSAEAKLNRYDDPALNDFLMNEDYWGKAKTKPLDKDKAYLDNYLVPRWRIDVAYRTEDGEYNALQTTQDRQDYLLAHEAYRMDRRRREALSMSNPTTGERFPLDQVEQFVTYHEIEVKGFRQERFLVNNGGQDPENLTGFAWAMHNIGGIDIPTPQDVPLVQYDDIYDQYTDEFEQLEGFADNQSEHYIEIPEPGLTLAQTRDKARNALRFDVNGNYSEFGLAELKRNAYGKFVPETFVNDYVGYYTIVGEGKPANYEEVNKTDLWYEDDWYMLEHFDFYKGIYQELLGNAPFEAIAKVPSREVFAKYLEYLRLSKVGKI</sequence>